<comment type="caution">
    <text evidence="1">The sequence shown here is derived from an EMBL/GenBank/DDBJ whole genome shotgun (WGS) entry which is preliminary data.</text>
</comment>
<gene>
    <name evidence="1" type="ORF">LCGC14_2828960</name>
</gene>
<accession>A0A0F8YEQ7</accession>
<evidence type="ECO:0000313" key="1">
    <source>
        <dbReference type="EMBL" id="KKK79892.1"/>
    </source>
</evidence>
<dbReference type="AlphaFoldDB" id="A0A0F8YEQ7"/>
<reference evidence="1" key="1">
    <citation type="journal article" date="2015" name="Nature">
        <title>Complex archaea that bridge the gap between prokaryotes and eukaryotes.</title>
        <authorList>
            <person name="Spang A."/>
            <person name="Saw J.H."/>
            <person name="Jorgensen S.L."/>
            <person name="Zaremba-Niedzwiedzka K."/>
            <person name="Martijn J."/>
            <person name="Lind A.E."/>
            <person name="van Eijk R."/>
            <person name="Schleper C."/>
            <person name="Guy L."/>
            <person name="Ettema T.J."/>
        </authorList>
    </citation>
    <scope>NUCLEOTIDE SEQUENCE</scope>
</reference>
<proteinExistence type="predicted"/>
<sequence length="143" mass="16436">EFYKRFQARQLKNSSFVQVLAERVPEKVLKNVIVQSAWNKTLLVDHEMLERAIDWGTYLYRCIEQLTPAFEAAEAQVLQAIQEGVDTPRKLYHRFSATIPTERIQKALKALDWIGLVQKGADPVSHSVIYVPIDKSVEVEHTT</sequence>
<protein>
    <submittedName>
        <fullName evidence="1">Uncharacterized protein</fullName>
    </submittedName>
</protein>
<dbReference type="EMBL" id="LAZR01053825">
    <property type="protein sequence ID" value="KKK79892.1"/>
    <property type="molecule type" value="Genomic_DNA"/>
</dbReference>
<name>A0A0F8YEQ7_9ZZZZ</name>
<organism evidence="1">
    <name type="scientific">marine sediment metagenome</name>
    <dbReference type="NCBI Taxonomy" id="412755"/>
    <lineage>
        <taxon>unclassified sequences</taxon>
        <taxon>metagenomes</taxon>
        <taxon>ecological metagenomes</taxon>
    </lineage>
</organism>
<feature type="non-terminal residue" evidence="1">
    <location>
        <position position="1"/>
    </location>
</feature>